<evidence type="ECO:0000256" key="1">
    <source>
        <dbReference type="SAM" id="SignalP"/>
    </source>
</evidence>
<name>A0A7X3S5L0_9HYPH</name>
<evidence type="ECO:0000313" key="2">
    <source>
        <dbReference type="EMBL" id="MXN63329.1"/>
    </source>
</evidence>
<sequence>MRRFTAAIFILAIPVAGCQSSSSGPTVAATPVTGSTADIADFQGARAGQAELGLNNRGYEPARTEGLTAYWWNDATQACARIVTSNGRYETVDTATPADCGK</sequence>
<protein>
    <submittedName>
        <fullName evidence="2">Uncharacterized protein</fullName>
    </submittedName>
</protein>
<reference evidence="2 3" key="1">
    <citation type="submission" date="2019-12" db="EMBL/GenBank/DDBJ databases">
        <authorList>
            <person name="Li M."/>
        </authorList>
    </citation>
    <scope>NUCLEOTIDE SEQUENCE [LARGE SCALE GENOMIC DNA]</scope>
    <source>
        <strain evidence="2 3">GBMRC 2046</strain>
    </source>
</reference>
<proteinExistence type="predicted"/>
<dbReference type="RefSeq" id="WP_160773591.1">
    <property type="nucleotide sequence ID" value="NZ_WUMV01000001.1"/>
</dbReference>
<comment type="caution">
    <text evidence="2">The sequence shown here is derived from an EMBL/GenBank/DDBJ whole genome shotgun (WGS) entry which is preliminary data.</text>
</comment>
<dbReference type="Proteomes" id="UP000433101">
    <property type="component" value="Unassembled WGS sequence"/>
</dbReference>
<keyword evidence="1" id="KW-0732">Signal</keyword>
<organism evidence="2 3">
    <name type="scientific">Stappia sediminis</name>
    <dbReference type="NCBI Taxonomy" id="2692190"/>
    <lineage>
        <taxon>Bacteria</taxon>
        <taxon>Pseudomonadati</taxon>
        <taxon>Pseudomonadota</taxon>
        <taxon>Alphaproteobacteria</taxon>
        <taxon>Hyphomicrobiales</taxon>
        <taxon>Stappiaceae</taxon>
        <taxon>Stappia</taxon>
    </lineage>
</organism>
<gene>
    <name evidence="2" type="ORF">GR183_00300</name>
</gene>
<evidence type="ECO:0000313" key="3">
    <source>
        <dbReference type="Proteomes" id="UP000433101"/>
    </source>
</evidence>
<feature type="chain" id="PRO_5030669376" evidence="1">
    <location>
        <begin position="29"/>
        <end position="102"/>
    </location>
</feature>
<dbReference type="EMBL" id="WUMV01000001">
    <property type="protein sequence ID" value="MXN63329.1"/>
    <property type="molecule type" value="Genomic_DNA"/>
</dbReference>
<feature type="signal peptide" evidence="1">
    <location>
        <begin position="1"/>
        <end position="28"/>
    </location>
</feature>
<keyword evidence="3" id="KW-1185">Reference proteome</keyword>
<dbReference type="AlphaFoldDB" id="A0A7X3S5L0"/>
<accession>A0A7X3S5L0</accession>